<accession>A0A845DY77</accession>
<keyword evidence="1" id="KW-0812">Transmembrane</keyword>
<proteinExistence type="predicted"/>
<keyword evidence="1" id="KW-1133">Transmembrane helix</keyword>
<gene>
    <name evidence="2" type="ORF">GLW04_03790</name>
</gene>
<organism evidence="2 3">
    <name type="scientific">Halobacillus litoralis</name>
    <dbReference type="NCBI Taxonomy" id="45668"/>
    <lineage>
        <taxon>Bacteria</taxon>
        <taxon>Bacillati</taxon>
        <taxon>Bacillota</taxon>
        <taxon>Bacilli</taxon>
        <taxon>Bacillales</taxon>
        <taxon>Bacillaceae</taxon>
        <taxon>Halobacillus</taxon>
    </lineage>
</organism>
<name>A0A845DY77_9BACI</name>
<feature type="transmembrane region" description="Helical" evidence="1">
    <location>
        <begin position="97"/>
        <end position="119"/>
    </location>
</feature>
<dbReference type="AlphaFoldDB" id="A0A845DY77"/>
<keyword evidence="1" id="KW-0472">Membrane</keyword>
<comment type="caution">
    <text evidence="2">The sequence shown here is derived from an EMBL/GenBank/DDBJ whole genome shotgun (WGS) entry which is preliminary data.</text>
</comment>
<reference evidence="2 3" key="1">
    <citation type="submission" date="2019-11" db="EMBL/GenBank/DDBJ databases">
        <title>Genome sequences of 17 halophilic strains isolated from different environments.</title>
        <authorList>
            <person name="Furrow R.E."/>
        </authorList>
    </citation>
    <scope>NUCLEOTIDE SEQUENCE [LARGE SCALE GENOMIC DNA]</scope>
    <source>
        <strain evidence="2 3">22511_23_Filter</strain>
    </source>
</reference>
<dbReference type="RefSeq" id="WP_160835426.1">
    <property type="nucleotide sequence ID" value="NZ_WMET01000001.1"/>
</dbReference>
<evidence type="ECO:0000313" key="3">
    <source>
        <dbReference type="Proteomes" id="UP000460949"/>
    </source>
</evidence>
<dbReference type="Proteomes" id="UP000460949">
    <property type="component" value="Unassembled WGS sequence"/>
</dbReference>
<sequence length="135" mass="15905">MNMGEWLDPHFLEEPIQWLNEDVLQIFGMEPEYIQFFLVFAFMGSVMWVVKPVVEWLVLRNWLTFLSCLSSVLLVLVFLQMVDRYAMAGTTSTLPEYYWFICLSAISGYGLTLAGWLTVKQAYRRFTKRKRRKAA</sequence>
<dbReference type="EMBL" id="WMET01000001">
    <property type="protein sequence ID" value="MYL18997.1"/>
    <property type="molecule type" value="Genomic_DNA"/>
</dbReference>
<evidence type="ECO:0000256" key="1">
    <source>
        <dbReference type="SAM" id="Phobius"/>
    </source>
</evidence>
<protein>
    <submittedName>
        <fullName evidence="2">Uncharacterized protein</fullName>
    </submittedName>
</protein>
<evidence type="ECO:0000313" key="2">
    <source>
        <dbReference type="EMBL" id="MYL18997.1"/>
    </source>
</evidence>
<feature type="transmembrane region" description="Helical" evidence="1">
    <location>
        <begin position="62"/>
        <end position="82"/>
    </location>
</feature>
<feature type="transmembrane region" description="Helical" evidence="1">
    <location>
        <begin position="33"/>
        <end position="50"/>
    </location>
</feature>